<dbReference type="InterPro" id="IPR027386">
    <property type="entry name" value="Rbsml_uL15_N"/>
</dbReference>
<feature type="domain" description="Large ribosomal subunit protein uL15/eL18" evidence="8">
    <location>
        <begin position="65"/>
        <end position="142"/>
    </location>
</feature>
<evidence type="ECO:0000256" key="3">
    <source>
        <dbReference type="ARBA" id="ARBA00023274"/>
    </source>
</evidence>
<proteinExistence type="inferred from homology"/>
<dbReference type="OrthoDB" id="9418at2157"/>
<reference evidence="9 10" key="1">
    <citation type="submission" date="2018-01" db="EMBL/GenBank/DDBJ databases">
        <title>Complete genome sequence of Salinigranum rubrum GX10T, an extremely halophilic archaeon isolated from a marine solar saltern.</title>
        <authorList>
            <person name="Han S."/>
        </authorList>
    </citation>
    <scope>NUCLEOTIDE SEQUENCE [LARGE SCALE GENOMIC DNA]</scope>
    <source>
        <strain evidence="9 10">GX10</strain>
    </source>
</reference>
<evidence type="ECO:0000256" key="4">
    <source>
        <dbReference type="ARBA" id="ARBA00035200"/>
    </source>
</evidence>
<dbReference type="AlphaFoldDB" id="A0A2I8VLV3"/>
<dbReference type="GeneID" id="35593571"/>
<dbReference type="HAMAP" id="MF_01341">
    <property type="entry name" value="Ribosomal_uL15"/>
    <property type="match status" value="1"/>
</dbReference>
<comment type="subunit">
    <text evidence="5">Part of the 50S ribosomal subunit.</text>
</comment>
<dbReference type="InterPro" id="IPR030878">
    <property type="entry name" value="Ribosomal_uL15"/>
</dbReference>
<dbReference type="GO" id="GO:0003735">
    <property type="term" value="F:structural constituent of ribosome"/>
    <property type="evidence" value="ECO:0007669"/>
    <property type="project" value="InterPro"/>
</dbReference>
<dbReference type="PROSITE" id="PS00475">
    <property type="entry name" value="RIBOSOMAL_L15"/>
    <property type="match status" value="1"/>
</dbReference>
<feature type="compositionally biased region" description="Acidic residues" evidence="7">
    <location>
        <begin position="152"/>
        <end position="173"/>
    </location>
</feature>
<keyword evidence="10" id="KW-1185">Reference proteome</keyword>
<evidence type="ECO:0000256" key="6">
    <source>
        <dbReference type="RuleBase" id="RU003888"/>
    </source>
</evidence>
<evidence type="ECO:0000313" key="10">
    <source>
        <dbReference type="Proteomes" id="UP000236584"/>
    </source>
</evidence>
<dbReference type="RefSeq" id="WP_103426599.1">
    <property type="nucleotide sequence ID" value="NZ_CP026309.1"/>
</dbReference>
<keyword evidence="2 5" id="KW-0689">Ribosomal protein</keyword>
<dbReference type="InterPro" id="IPR036227">
    <property type="entry name" value="Ribosomal_uL15/eL18_sf"/>
</dbReference>
<dbReference type="InterPro" id="IPR021131">
    <property type="entry name" value="Ribosomal_uL15/eL18"/>
</dbReference>
<sequence length="173" mass="18548">MTSKKRRQRGSRTHGGGTHKNRRGAGHRGGRGRAGRAKHEFHNYEPLGKHGFTRPEETKDTVVEVRVQKLDEDAALLAAEGAAEADGDAYHLDARDIAEDGHDVDVVKVLGGGQVRNELHVVADAFTSGARELIEEAGGSVELTERAQEAAADAEDETADETENASDDEANGE</sequence>
<feature type="compositionally biased region" description="Basic residues" evidence="7">
    <location>
        <begin position="1"/>
        <end position="36"/>
    </location>
</feature>
<accession>A0A2I8VLV3</accession>
<name>A0A2I8VLV3_9EURY</name>
<keyword evidence="5" id="KW-0694">RNA-binding</keyword>
<dbReference type="GO" id="GO:0006412">
    <property type="term" value="P:translation"/>
    <property type="evidence" value="ECO:0007669"/>
    <property type="project" value="UniProtKB-UniRule"/>
</dbReference>
<feature type="region of interest" description="Disordered" evidence="7">
    <location>
        <begin position="1"/>
        <end position="58"/>
    </location>
</feature>
<comment type="similarity">
    <text evidence="1 5 6">Belongs to the universal ribosomal protein uL15 family.</text>
</comment>
<evidence type="ECO:0000313" key="9">
    <source>
        <dbReference type="EMBL" id="AUV82910.1"/>
    </source>
</evidence>
<organism evidence="9 10">
    <name type="scientific">Salinigranum rubrum</name>
    <dbReference type="NCBI Taxonomy" id="755307"/>
    <lineage>
        <taxon>Archaea</taxon>
        <taxon>Methanobacteriati</taxon>
        <taxon>Methanobacteriota</taxon>
        <taxon>Stenosarchaea group</taxon>
        <taxon>Halobacteria</taxon>
        <taxon>Halobacteriales</taxon>
        <taxon>Haloferacaceae</taxon>
        <taxon>Salinigranum</taxon>
    </lineage>
</organism>
<dbReference type="GO" id="GO:0022625">
    <property type="term" value="C:cytosolic large ribosomal subunit"/>
    <property type="evidence" value="ECO:0007669"/>
    <property type="project" value="TreeGrafter"/>
</dbReference>
<dbReference type="PANTHER" id="PTHR11721">
    <property type="entry name" value="60S RIBOSOMAL PROTEIN L27A"/>
    <property type="match status" value="1"/>
</dbReference>
<dbReference type="InterPro" id="IPR001196">
    <property type="entry name" value="Ribosomal_uL15_CS"/>
</dbReference>
<evidence type="ECO:0000259" key="8">
    <source>
        <dbReference type="Pfam" id="PF00828"/>
    </source>
</evidence>
<dbReference type="EMBL" id="CP026309">
    <property type="protein sequence ID" value="AUV82910.1"/>
    <property type="molecule type" value="Genomic_DNA"/>
</dbReference>
<keyword evidence="3 5" id="KW-0687">Ribonucleoprotein</keyword>
<dbReference type="Proteomes" id="UP000236584">
    <property type="component" value="Chromosome"/>
</dbReference>
<gene>
    <name evidence="5" type="primary">rpl15</name>
    <name evidence="9" type="ORF">C2R22_15725</name>
</gene>
<evidence type="ECO:0000256" key="5">
    <source>
        <dbReference type="HAMAP-Rule" id="MF_01341"/>
    </source>
</evidence>
<comment type="function">
    <text evidence="5">Binds to the 23S rRNA.</text>
</comment>
<dbReference type="KEGG" id="srub:C2R22_15725"/>
<feature type="region of interest" description="Disordered" evidence="7">
    <location>
        <begin position="138"/>
        <end position="173"/>
    </location>
</feature>
<dbReference type="GO" id="GO:0019843">
    <property type="term" value="F:rRNA binding"/>
    <property type="evidence" value="ECO:0007669"/>
    <property type="project" value="UniProtKB-UniRule"/>
</dbReference>
<protein>
    <recommendedName>
        <fullName evidence="4 5">Large ribosomal subunit protein uL15</fullName>
    </recommendedName>
</protein>
<dbReference type="SUPFAM" id="SSF52080">
    <property type="entry name" value="Ribosomal proteins L15p and L18e"/>
    <property type="match status" value="1"/>
</dbReference>
<dbReference type="PANTHER" id="PTHR11721:SF3">
    <property type="entry name" value="LARGE RIBOSOMAL SUBUNIT PROTEIN UL15"/>
    <property type="match status" value="1"/>
</dbReference>
<evidence type="ECO:0000256" key="2">
    <source>
        <dbReference type="ARBA" id="ARBA00022980"/>
    </source>
</evidence>
<dbReference type="Pfam" id="PF00828">
    <property type="entry name" value="Ribosomal_L27A"/>
    <property type="match status" value="1"/>
</dbReference>
<evidence type="ECO:0000256" key="1">
    <source>
        <dbReference type="ARBA" id="ARBA00007320"/>
    </source>
</evidence>
<dbReference type="Gene3D" id="4.10.990.10">
    <property type="match status" value="1"/>
</dbReference>
<dbReference type="Gene3D" id="3.100.10.10">
    <property type="match status" value="1"/>
</dbReference>
<keyword evidence="5" id="KW-0699">rRNA-binding</keyword>
<evidence type="ECO:0000256" key="7">
    <source>
        <dbReference type="SAM" id="MobiDB-lite"/>
    </source>
</evidence>